<evidence type="ECO:0000313" key="4">
    <source>
        <dbReference type="Proteomes" id="UP000003824"/>
    </source>
</evidence>
<reference evidence="4" key="1">
    <citation type="submission" date="2008-12" db="EMBL/GenBank/DDBJ databases">
        <title>Annotation of Streptomyces ghanaensis ATCC 14672.</title>
        <authorList>
            <consortium name="The Broad Institute Genome Sequencing Platform"/>
            <consortium name="Broad Institute Microbial Sequencing Center"/>
            <person name="Fischbach M."/>
            <person name="Ward D."/>
            <person name="Young S."/>
            <person name="Kodira C.D."/>
            <person name="Zeng Q."/>
            <person name="Koehrsen M."/>
            <person name="Godfrey P."/>
            <person name="Alvarado L."/>
            <person name="Berlin A.M."/>
            <person name="Borenstein D."/>
            <person name="Chen Z."/>
            <person name="Engels R."/>
            <person name="Freedman E."/>
            <person name="Gellesch M."/>
            <person name="Goldberg J."/>
            <person name="Griggs A."/>
            <person name="Gujja S."/>
            <person name="Heiman D.I."/>
            <person name="Hepburn T.A."/>
            <person name="Howarth C."/>
            <person name="Jen D."/>
            <person name="Larson L."/>
            <person name="Lewis B."/>
            <person name="Mehta T."/>
            <person name="Park D."/>
            <person name="Pearson M."/>
            <person name="Roberts A."/>
            <person name="Saif S."/>
            <person name="Shea T.D."/>
            <person name="Shenoy N."/>
            <person name="Sisk P."/>
            <person name="Stolte C."/>
            <person name="Sykes S.N."/>
            <person name="Walk T."/>
            <person name="White J."/>
            <person name="Yandava C."/>
            <person name="Straight P."/>
            <person name="Clardy J."/>
            <person name="Hung D."/>
            <person name="Kolter R."/>
            <person name="Mekalanos J."/>
            <person name="Walker S."/>
            <person name="Walsh C.T."/>
            <person name="Wieland B.L.C."/>
            <person name="Ilzarbe M."/>
            <person name="Galagan J."/>
            <person name="Nusbaum C."/>
            <person name="Birren B."/>
        </authorList>
    </citation>
    <scope>NUCLEOTIDE SEQUENCE [LARGE SCALE GENOMIC DNA]</scope>
    <source>
        <strain evidence="4">ATCC 14672 / DSM 40746 / JCM 4963 / KCTC 9882 / NRRL B-12104 / FH 1290</strain>
    </source>
</reference>
<dbReference type="Pfam" id="PF13701">
    <property type="entry name" value="DDE_Tnp_1_4"/>
    <property type="match status" value="1"/>
</dbReference>
<organism evidence="3 4">
    <name type="scientific">Streptomyces viridosporus (strain ATCC 14672 / DSM 40746 / JCM 4963 / KCTC 9882 / NRRL B-12104 / FH 1290)</name>
    <name type="common">Streptomyces ghanaensis</name>
    <dbReference type="NCBI Taxonomy" id="566461"/>
    <lineage>
        <taxon>Bacteria</taxon>
        <taxon>Bacillati</taxon>
        <taxon>Actinomycetota</taxon>
        <taxon>Actinomycetes</taxon>
        <taxon>Kitasatosporales</taxon>
        <taxon>Streptomycetaceae</taxon>
        <taxon>Streptomyces</taxon>
    </lineage>
</organism>
<evidence type="ECO:0000259" key="2">
    <source>
        <dbReference type="Pfam" id="PF13701"/>
    </source>
</evidence>
<feature type="region of interest" description="Disordered" evidence="1">
    <location>
        <begin position="95"/>
        <end position="115"/>
    </location>
</feature>
<evidence type="ECO:0000256" key="1">
    <source>
        <dbReference type="SAM" id="MobiDB-lite"/>
    </source>
</evidence>
<dbReference type="eggNOG" id="COG3385">
    <property type="taxonomic scope" value="Bacteria"/>
</dbReference>
<accession>D5ZQA4</accession>
<name>D5ZQA4_STRV1</name>
<evidence type="ECO:0000313" key="3">
    <source>
        <dbReference type="EMBL" id="EFE72346.2"/>
    </source>
</evidence>
<feature type="region of interest" description="Disordered" evidence="1">
    <location>
        <begin position="133"/>
        <end position="162"/>
    </location>
</feature>
<dbReference type="EMBL" id="DS999641">
    <property type="protein sequence ID" value="EFE72346.2"/>
    <property type="molecule type" value="Genomic_DNA"/>
</dbReference>
<feature type="domain" description="Transposase DDE" evidence="2">
    <location>
        <begin position="13"/>
        <end position="97"/>
    </location>
</feature>
<dbReference type="AlphaFoldDB" id="D5ZQA4"/>
<dbReference type="InterPro" id="IPR025668">
    <property type="entry name" value="Tnp_DDE_dom"/>
</dbReference>
<sequence>MGELADGRAPDAGGQVTVDLDGVLVVAHSDKQDAAPAWKKTYKHHPLLAFVDHGPGGTGEPVAAFLRPGNSGSNTAADHISAARLALAQLPNRYRRGRRTSVGTPDADPLRFRRRHPRVRRLARSAGTVAVLLGRHGDHRGRPPARPQDPRVGLDPGRRVKW</sequence>
<proteinExistence type="predicted"/>
<gene>
    <name evidence="3" type="ORF">SSFG_07581</name>
</gene>
<dbReference type="Proteomes" id="UP000003824">
    <property type="component" value="Unassembled WGS sequence"/>
</dbReference>
<protein>
    <submittedName>
        <fullName evidence="3">Transposase</fullName>
    </submittedName>
</protein>